<comment type="caution">
    <text evidence="3">The sequence shown here is derived from an EMBL/GenBank/DDBJ whole genome shotgun (WGS) entry which is preliminary data.</text>
</comment>
<feature type="domain" description="Zinc-ribbon" evidence="2">
    <location>
        <begin position="4"/>
        <end position="26"/>
    </location>
</feature>
<dbReference type="EMBL" id="PQGA01000006">
    <property type="protein sequence ID" value="POR51654.1"/>
    <property type="molecule type" value="Genomic_DNA"/>
</dbReference>
<dbReference type="RefSeq" id="WP_103704893.1">
    <property type="nucleotide sequence ID" value="NZ_PQGA01000006.1"/>
</dbReference>
<accession>A0A2S4MAC8</accession>
<evidence type="ECO:0000313" key="4">
    <source>
        <dbReference type="Proteomes" id="UP000237381"/>
    </source>
</evidence>
<evidence type="ECO:0000256" key="1">
    <source>
        <dbReference type="SAM" id="Phobius"/>
    </source>
</evidence>
<evidence type="ECO:0000259" key="2">
    <source>
        <dbReference type="Pfam" id="PF13240"/>
    </source>
</evidence>
<reference evidence="3 4" key="1">
    <citation type="submission" date="2018-01" db="EMBL/GenBank/DDBJ databases">
        <title>Genomic Encyclopedia of Type Strains, Phase III (KMG-III): the genomes of soil and plant-associated and newly described type strains.</title>
        <authorList>
            <person name="Whitman W."/>
        </authorList>
    </citation>
    <scope>NUCLEOTIDE SEQUENCE [LARGE SCALE GENOMIC DNA]</scope>
    <source>
        <strain evidence="3 4">JCM 18070</strain>
    </source>
</reference>
<keyword evidence="1" id="KW-0472">Membrane</keyword>
<protein>
    <submittedName>
        <fullName evidence="3">Zinc ribbon protein</fullName>
    </submittedName>
</protein>
<feature type="transmembrane region" description="Helical" evidence="1">
    <location>
        <begin position="54"/>
        <end position="77"/>
    </location>
</feature>
<gene>
    <name evidence="3" type="ORF">B0G62_106188</name>
</gene>
<dbReference type="AlphaFoldDB" id="A0A2S4MAC8"/>
<dbReference type="Proteomes" id="UP000237381">
    <property type="component" value="Unassembled WGS sequence"/>
</dbReference>
<name>A0A2S4MAC8_9BURK</name>
<proteinExistence type="predicted"/>
<keyword evidence="1" id="KW-1133">Transmembrane helix</keyword>
<keyword evidence="1" id="KW-0812">Transmembrane</keyword>
<evidence type="ECO:0000313" key="3">
    <source>
        <dbReference type="EMBL" id="POR51654.1"/>
    </source>
</evidence>
<organism evidence="3 4">
    <name type="scientific">Paraburkholderia eburnea</name>
    <dbReference type="NCBI Taxonomy" id="1189126"/>
    <lineage>
        <taxon>Bacteria</taxon>
        <taxon>Pseudomonadati</taxon>
        <taxon>Pseudomonadota</taxon>
        <taxon>Betaproteobacteria</taxon>
        <taxon>Burkholderiales</taxon>
        <taxon>Burkholderiaceae</taxon>
        <taxon>Paraburkholderia</taxon>
    </lineage>
</organism>
<sequence length="367" mass="39159">MARFCVKCGSGLDPDARFCDECGAPVRARPAAQATTLAAATTSATPVDINWRKVGVWSGIGAAVLLVAGGVAAFLAMPPSTPSASELTDLLNADKTKVANATCLSDFAYGKNPVVVGGFDTNTLQWLQVLSKAGIYGPPQPVANPFLFGGGQQFSHTPLGEKKIHDGKLCFADGLTVSTVEFTKPVKIGERWHTQGSYGYTYRNADAWIQTPEAQRAEPDRFANLPKTTFVSLVKGDHGWQFDNGMATSDDPGLLDGMQGRVNSSASTGGGFFSKIANAVSGLFAARPAYIGKWRDDDSSGTVVEFTRENAIFDGHSTPVTYEADHQDSKRIHLMRGGIAVATIRLIDNDHIEFSLGFGGARLHRVE</sequence>
<dbReference type="InterPro" id="IPR026870">
    <property type="entry name" value="Zinc_ribbon_dom"/>
</dbReference>
<dbReference type="Pfam" id="PF13240">
    <property type="entry name" value="Zn_Ribbon_1"/>
    <property type="match status" value="1"/>
</dbReference>
<keyword evidence="4" id="KW-1185">Reference proteome</keyword>